<proteinExistence type="predicted"/>
<dbReference type="Proteomes" id="UP000199611">
    <property type="component" value="Unassembled WGS sequence"/>
</dbReference>
<name>A0A1I4VR07_9BACT</name>
<dbReference type="EMBL" id="FOUU01000011">
    <property type="protein sequence ID" value="SFN03704.1"/>
    <property type="molecule type" value="Genomic_DNA"/>
</dbReference>
<protein>
    <submittedName>
        <fullName evidence="1">Uncharacterized protein</fullName>
    </submittedName>
</protein>
<evidence type="ECO:0000313" key="2">
    <source>
        <dbReference type="Proteomes" id="UP000199611"/>
    </source>
</evidence>
<dbReference type="OrthoDB" id="5509294at2"/>
<dbReference type="STRING" id="39841.SAMN05660836_02416"/>
<dbReference type="AlphaFoldDB" id="A0A1I4VR07"/>
<accession>A0A1I4VR07</accession>
<gene>
    <name evidence="1" type="ORF">SAMN05660836_02416</name>
</gene>
<organism evidence="1 2">
    <name type="scientific">Thermodesulforhabdus norvegica</name>
    <dbReference type="NCBI Taxonomy" id="39841"/>
    <lineage>
        <taxon>Bacteria</taxon>
        <taxon>Pseudomonadati</taxon>
        <taxon>Thermodesulfobacteriota</taxon>
        <taxon>Syntrophobacteria</taxon>
        <taxon>Syntrophobacterales</taxon>
        <taxon>Thermodesulforhabdaceae</taxon>
        <taxon>Thermodesulforhabdus</taxon>
    </lineage>
</organism>
<sequence>MLELAVEISEDVVGDRFKISTAQWKRYRYDIKSLRDLSPEEITDLAYAQILRYAQPPSLRTRVREWGEYYKICIQDHVILRTIQSEPELELFPFLIYVVTHELIHVVRFARFLQSFYASEQERIQEESRVHEITHELLCKLPVRGIEKVLHFFHGSMQVELFEDEKKPEIARWIEQKLP</sequence>
<dbReference type="RefSeq" id="WP_093396110.1">
    <property type="nucleotide sequence ID" value="NZ_FOUU01000011.1"/>
</dbReference>
<reference evidence="1 2" key="1">
    <citation type="submission" date="2016-10" db="EMBL/GenBank/DDBJ databases">
        <authorList>
            <person name="de Groot N.N."/>
        </authorList>
    </citation>
    <scope>NUCLEOTIDE SEQUENCE [LARGE SCALE GENOMIC DNA]</scope>
    <source>
        <strain evidence="1 2">DSM 9990</strain>
    </source>
</reference>
<evidence type="ECO:0000313" key="1">
    <source>
        <dbReference type="EMBL" id="SFN03704.1"/>
    </source>
</evidence>
<keyword evidence="2" id="KW-1185">Reference proteome</keyword>